<dbReference type="GO" id="GO:0005085">
    <property type="term" value="F:guanyl-nucleotide exchange factor activity"/>
    <property type="evidence" value="ECO:0007669"/>
    <property type="project" value="UniProtKB-KW"/>
</dbReference>
<evidence type="ECO:0000259" key="8">
    <source>
        <dbReference type="PROSITE" id="PS50191"/>
    </source>
</evidence>
<dbReference type="PROSITE" id="PS00741">
    <property type="entry name" value="DH_1"/>
    <property type="match status" value="1"/>
</dbReference>
<dbReference type="SMART" id="SM00516">
    <property type="entry name" value="SEC14"/>
    <property type="match status" value="1"/>
</dbReference>
<dbReference type="Pfam" id="PF00621">
    <property type="entry name" value="RhoGEF"/>
    <property type="match status" value="1"/>
</dbReference>
<dbReference type="InterPro" id="IPR036865">
    <property type="entry name" value="CRAL-TRIO_dom_sf"/>
</dbReference>
<dbReference type="Gene3D" id="1.20.58.60">
    <property type="match status" value="1"/>
</dbReference>
<keyword evidence="2" id="KW-0344">Guanine-nucleotide releasing factor</keyword>
<dbReference type="SMART" id="SM00150">
    <property type="entry name" value="SPEC"/>
    <property type="match status" value="1"/>
</dbReference>
<evidence type="ECO:0000313" key="9">
    <source>
        <dbReference type="Ensembl" id="ENSSCAP00000018863.1"/>
    </source>
</evidence>
<evidence type="ECO:0000256" key="5">
    <source>
        <dbReference type="SAM" id="SignalP"/>
    </source>
</evidence>
<dbReference type="Proteomes" id="UP000694409">
    <property type="component" value="Unassembled WGS sequence"/>
</dbReference>
<dbReference type="GO" id="GO:0035556">
    <property type="term" value="P:intracellular signal transduction"/>
    <property type="evidence" value="ECO:0007669"/>
    <property type="project" value="InterPro"/>
</dbReference>
<dbReference type="InterPro" id="IPR001331">
    <property type="entry name" value="GDS_CDC24_CS"/>
</dbReference>
<dbReference type="InterPro" id="IPR000219">
    <property type="entry name" value="DH_dom"/>
</dbReference>
<keyword evidence="10" id="KW-1185">Reference proteome</keyword>
<feature type="signal peptide" evidence="5">
    <location>
        <begin position="1"/>
        <end position="31"/>
    </location>
</feature>
<dbReference type="InterPro" id="IPR011993">
    <property type="entry name" value="PH-like_dom_sf"/>
</dbReference>
<dbReference type="Gene3D" id="2.30.29.30">
    <property type="entry name" value="Pleckstrin-homology domain (PH domain)/Phosphotyrosine-binding domain (PTB)"/>
    <property type="match status" value="1"/>
</dbReference>
<organism evidence="9 10">
    <name type="scientific">Serinus canaria</name>
    <name type="common">Island canary</name>
    <name type="synonym">Fringilla canaria</name>
    <dbReference type="NCBI Taxonomy" id="9135"/>
    <lineage>
        <taxon>Eukaryota</taxon>
        <taxon>Metazoa</taxon>
        <taxon>Chordata</taxon>
        <taxon>Craniata</taxon>
        <taxon>Vertebrata</taxon>
        <taxon>Euteleostomi</taxon>
        <taxon>Archelosauria</taxon>
        <taxon>Archosauria</taxon>
        <taxon>Dinosauria</taxon>
        <taxon>Saurischia</taxon>
        <taxon>Theropoda</taxon>
        <taxon>Coelurosauria</taxon>
        <taxon>Aves</taxon>
        <taxon>Neognathae</taxon>
        <taxon>Neoaves</taxon>
        <taxon>Telluraves</taxon>
        <taxon>Australaves</taxon>
        <taxon>Passeriformes</taxon>
        <taxon>Passeroidea</taxon>
        <taxon>Fringillidae</taxon>
        <taxon>Carduelinae</taxon>
        <taxon>Serinus</taxon>
    </lineage>
</organism>
<dbReference type="InterPro" id="IPR018159">
    <property type="entry name" value="Spectrin/alpha-actinin"/>
</dbReference>
<dbReference type="SMART" id="SM00233">
    <property type="entry name" value="PH"/>
    <property type="match status" value="1"/>
</dbReference>
<dbReference type="Pfam" id="PF22697">
    <property type="entry name" value="SOS1_NGEF_PH"/>
    <property type="match status" value="1"/>
</dbReference>
<dbReference type="PANTHER" id="PTHR22826">
    <property type="entry name" value="RHO GUANINE EXCHANGE FACTOR-RELATED"/>
    <property type="match status" value="1"/>
</dbReference>
<dbReference type="InterPro" id="IPR055251">
    <property type="entry name" value="SOS1_NGEF_PH"/>
</dbReference>
<dbReference type="Ensembl" id="ENSSCAT00000021078.1">
    <property type="protein sequence ID" value="ENSSCAP00000018863.1"/>
    <property type="gene ID" value="ENSSCAG00000012810.1"/>
</dbReference>
<keyword evidence="5" id="KW-0732">Signal</keyword>
<dbReference type="Pfam" id="PF23289">
    <property type="entry name" value="Spectrin_5"/>
    <property type="match status" value="1"/>
</dbReference>
<dbReference type="InterPro" id="IPR056466">
    <property type="entry name" value="Spectrin_DBS"/>
</dbReference>
<dbReference type="InterPro" id="IPR035899">
    <property type="entry name" value="DBL_dom_sf"/>
</dbReference>
<dbReference type="SMART" id="SM00325">
    <property type="entry name" value="RhoGEF"/>
    <property type="match status" value="1"/>
</dbReference>
<feature type="domain" description="PH" evidence="6">
    <location>
        <begin position="740"/>
        <end position="862"/>
    </location>
</feature>
<dbReference type="InterPro" id="IPR001251">
    <property type="entry name" value="CRAL-TRIO_dom"/>
</dbReference>
<dbReference type="PROSITE" id="PS50010">
    <property type="entry name" value="DH_2"/>
    <property type="match status" value="1"/>
</dbReference>
<dbReference type="CDD" id="cd00160">
    <property type="entry name" value="RhoGEF"/>
    <property type="match status" value="1"/>
</dbReference>
<dbReference type="CDD" id="cd00170">
    <property type="entry name" value="SEC14"/>
    <property type="match status" value="1"/>
</dbReference>
<name>A0A8C9NKZ7_SERCA</name>
<reference evidence="9" key="2">
    <citation type="submission" date="2025-09" db="UniProtKB">
        <authorList>
            <consortium name="Ensembl"/>
        </authorList>
    </citation>
    <scope>IDENTIFICATION</scope>
</reference>
<accession>A0A8C9NKZ7</accession>
<dbReference type="PANTHER" id="PTHR22826:SF201">
    <property type="entry name" value="GUANINE NUCLEOTIDE EXCHANGE FACTOR MCF2L2-RELATED"/>
    <property type="match status" value="1"/>
</dbReference>
<feature type="chain" id="PRO_5034935662" evidence="5">
    <location>
        <begin position="32"/>
        <end position="912"/>
    </location>
</feature>
<dbReference type="Pfam" id="PF13716">
    <property type="entry name" value="CRAL_TRIO_2"/>
    <property type="match status" value="1"/>
</dbReference>
<protein>
    <submittedName>
        <fullName evidence="9">MCF.2 cell line derived transforming sequence-like 2</fullName>
    </submittedName>
</protein>
<feature type="domain" description="DH" evidence="7">
    <location>
        <begin position="548"/>
        <end position="728"/>
    </location>
</feature>
<dbReference type="SUPFAM" id="SSF50729">
    <property type="entry name" value="PH domain-like"/>
    <property type="match status" value="1"/>
</dbReference>
<evidence type="ECO:0000256" key="1">
    <source>
        <dbReference type="ARBA" id="ARBA00022553"/>
    </source>
</evidence>
<dbReference type="FunFam" id="2.30.29.30:FF:000078">
    <property type="entry name" value="Guanine nucleotide exchange factor DBS"/>
    <property type="match status" value="1"/>
</dbReference>
<evidence type="ECO:0000256" key="2">
    <source>
        <dbReference type="ARBA" id="ARBA00022658"/>
    </source>
</evidence>
<dbReference type="SUPFAM" id="SSF52087">
    <property type="entry name" value="CRAL/TRIO domain"/>
    <property type="match status" value="1"/>
</dbReference>
<dbReference type="SUPFAM" id="SSF46966">
    <property type="entry name" value="Spectrin repeat"/>
    <property type="match status" value="1"/>
</dbReference>
<evidence type="ECO:0000259" key="7">
    <source>
        <dbReference type="PROSITE" id="PS50010"/>
    </source>
</evidence>
<comment type="similarity">
    <text evidence="3">Belongs to the MCF2 family.</text>
</comment>
<feature type="region of interest" description="Disordered" evidence="4">
    <location>
        <begin position="489"/>
        <end position="510"/>
    </location>
</feature>
<gene>
    <name evidence="9" type="primary">MCF2L2</name>
</gene>
<dbReference type="GO" id="GO:0005737">
    <property type="term" value="C:cytoplasm"/>
    <property type="evidence" value="ECO:0007669"/>
    <property type="project" value="TreeGrafter"/>
</dbReference>
<evidence type="ECO:0000313" key="10">
    <source>
        <dbReference type="Proteomes" id="UP000694409"/>
    </source>
</evidence>
<dbReference type="GeneTree" id="ENSGT00940000161734"/>
<sequence>GTLNKSFVSSCCFMCCCLLSLLSALSPRGRGKDGAPIITFPEFAGFSEIPDDDFLNVVTYLTSIPSLEAASIGFIIIIDRRRDKWSAVKASLTRIAGAFPGNLQLVFVLRPSRFIQRAIADIGIKLYRDDFKMKVPIIMLNSVSDLHGYIDKSQLTRELGGTLEYGHSQWIHHRTAIENFAMTVKTTAQMLQTFGTDLAETELPNDVQCTEELLSSHTEHHSKLKDELKLAVKQGATLLTCIREPVTRSANSKLSPDELENVATVERLLAQLDETEKAFDQFWTKHHLKLEQCLQLRHFEHDFREVKLTLDNLMETLAGFADIGDSVTRVENLLKEQKHLEEKGQEPLEKAQSLALHGEQLIQNNHYAIDSIRPKCVELRRICDDFTNETKKKYDILGKSLELHKQLDKASQWCEAGIYLLASQAVDKCQSQEGAETALVEIEKFLVTAKEHQLSNLKEFYNQIVQKLEDVQEMFDKRQVSLKKLAAKQTRPVQPVAPHPESSPKRASPKITRPAAVGRGFLCVVKAINRNTNFFFTCAWLTHSTLLSFSHIINELIETERVYVEELQSIIEGYASEMDNPNLVHLIPSALQNKKEILFGNLPEIYYFHNRIFLKEIENCIENPELLARCFLKRKEDLQIYEKYCQNKPRSEALWRQCGDSIFFQECQRKLDHKLSLDAYLLKPVQRITKYQLLLKEMLKCSKNSEGTAELEEALATVLDIIKSVNDSMHQIAITGYEGDVSELGKLLMQGSFNVWTDHKKGHNKVKDLARFKPMQRHLFLYTKMLLFCKKREENTDGHEKTASYSFKNSLKMSTVGITENVKGDNKKFEIWYNGREEVYIIQASSVELKNTWISEIRKVLTGQLEACRGRAHRAAAGNVSFSCSCQKINSRKKGHVISYLSDAPAPNAGLL</sequence>
<evidence type="ECO:0000256" key="4">
    <source>
        <dbReference type="SAM" id="MobiDB-lite"/>
    </source>
</evidence>
<dbReference type="SUPFAM" id="SSF48065">
    <property type="entry name" value="DBL homology domain (DH-domain)"/>
    <property type="match status" value="1"/>
</dbReference>
<reference evidence="9" key="1">
    <citation type="submission" date="2025-08" db="UniProtKB">
        <authorList>
            <consortium name="Ensembl"/>
        </authorList>
    </citation>
    <scope>IDENTIFICATION</scope>
</reference>
<dbReference type="InterPro" id="IPR051336">
    <property type="entry name" value="RhoGEF_Guanine_NuclExch_SF"/>
</dbReference>
<proteinExistence type="inferred from homology"/>
<dbReference type="PROSITE" id="PS50003">
    <property type="entry name" value="PH_DOMAIN"/>
    <property type="match status" value="1"/>
</dbReference>
<evidence type="ECO:0000259" key="6">
    <source>
        <dbReference type="PROSITE" id="PS50003"/>
    </source>
</evidence>
<keyword evidence="1" id="KW-0597">Phosphoprotein</keyword>
<dbReference type="PROSITE" id="PS50191">
    <property type="entry name" value="CRAL_TRIO"/>
    <property type="match status" value="1"/>
</dbReference>
<evidence type="ECO:0000256" key="3">
    <source>
        <dbReference type="ARBA" id="ARBA00049987"/>
    </source>
</evidence>
<dbReference type="CDD" id="cd00176">
    <property type="entry name" value="SPEC"/>
    <property type="match status" value="1"/>
</dbReference>
<dbReference type="Gene3D" id="1.20.900.10">
    <property type="entry name" value="Dbl homology (DH) domain"/>
    <property type="match status" value="1"/>
</dbReference>
<feature type="domain" description="CRAL-TRIO" evidence="8">
    <location>
        <begin position="61"/>
        <end position="167"/>
    </location>
</feature>
<dbReference type="AlphaFoldDB" id="A0A8C9NKZ7"/>
<dbReference type="InterPro" id="IPR001849">
    <property type="entry name" value="PH_domain"/>
</dbReference>